<dbReference type="EMBL" id="FOEC01000008">
    <property type="protein sequence ID" value="SEO83980.1"/>
    <property type="molecule type" value="Genomic_DNA"/>
</dbReference>
<comment type="similarity">
    <text evidence="1">Belongs to the bacterial solute-binding protein ModA family.</text>
</comment>
<dbReference type="Proteomes" id="UP000182975">
    <property type="component" value="Unassembled WGS sequence"/>
</dbReference>
<sequence length="301" mass="31352">MKKYKGLISVVLGAALVAALALAGCASNNASSNAGSSSSDQGTESTHEAVTLQIFAANSLSKAMEEEEALYTQTHEWVTFADTQYKSSGELNELLEGGATADILISASKSKMDAAEQAGYIDATTRFDMFKNDLVMVTSESNTEITSCTLEDIAAGKYKIGVGDESVPAGNYACQSLSTVGCYTEPDGSTGKDASGTGGEFSGALAADGMVSLQTSVGNVCKLAQSGDVDIAFVYTSDVYRFGGVKVVGTVPSDTHKNIIYPAAITSMASNSAEAQAFLDWCVTDADALEIWQKWGFELAA</sequence>
<keyword evidence="4" id="KW-0500">Molybdenum</keyword>
<dbReference type="PROSITE" id="PS51257">
    <property type="entry name" value="PROKAR_LIPOPROTEIN"/>
    <property type="match status" value="1"/>
</dbReference>
<evidence type="ECO:0000256" key="2">
    <source>
        <dbReference type="ARBA" id="ARBA00022723"/>
    </source>
</evidence>
<dbReference type="PANTHER" id="PTHR30632:SF0">
    <property type="entry name" value="SULFATE-BINDING PROTEIN"/>
    <property type="match status" value="1"/>
</dbReference>
<dbReference type="AlphaFoldDB" id="A0A172RWR1"/>
<dbReference type="PIRSF" id="PIRSF004846">
    <property type="entry name" value="ModA"/>
    <property type="match status" value="1"/>
</dbReference>
<feature type="binding site" evidence="4">
    <location>
        <position position="169"/>
    </location>
    <ligand>
        <name>molybdate</name>
        <dbReference type="ChEBI" id="CHEBI:36264"/>
    </ligand>
</feature>
<keyword evidence="2 4" id="KW-0479">Metal-binding</keyword>
<gene>
    <name evidence="6" type="ORF">SAMN02910314_01346</name>
</gene>
<keyword evidence="3 5" id="KW-0732">Signal</keyword>
<feature type="binding site" evidence="4">
    <location>
        <position position="217"/>
    </location>
    <ligand>
        <name>molybdate</name>
        <dbReference type="ChEBI" id="CHEBI:36264"/>
    </ligand>
</feature>
<feature type="binding site" evidence="4">
    <location>
        <position position="59"/>
    </location>
    <ligand>
        <name>molybdate</name>
        <dbReference type="ChEBI" id="CHEBI:36264"/>
    </ligand>
</feature>
<feature type="binding site" evidence="4">
    <location>
        <position position="235"/>
    </location>
    <ligand>
        <name>molybdate</name>
        <dbReference type="ChEBI" id="CHEBI:36264"/>
    </ligand>
</feature>
<dbReference type="OrthoDB" id="3172445at2"/>
<organism evidence="6 7">
    <name type="scientific">Denitrobacterium detoxificans</name>
    <dbReference type="NCBI Taxonomy" id="79604"/>
    <lineage>
        <taxon>Bacteria</taxon>
        <taxon>Bacillati</taxon>
        <taxon>Actinomycetota</taxon>
        <taxon>Coriobacteriia</taxon>
        <taxon>Eggerthellales</taxon>
        <taxon>Eggerthellaceae</taxon>
        <taxon>Denitrobacterium</taxon>
    </lineage>
</organism>
<feature type="chain" id="PRO_5038610215" evidence="5">
    <location>
        <begin position="24"/>
        <end position="301"/>
    </location>
</feature>
<dbReference type="GO" id="GO:0046872">
    <property type="term" value="F:metal ion binding"/>
    <property type="evidence" value="ECO:0007669"/>
    <property type="project" value="UniProtKB-KW"/>
</dbReference>
<accession>A0A172RWR1</accession>
<protein>
    <submittedName>
        <fullName evidence="6">Molybdate transport system substrate-binding protein</fullName>
    </submittedName>
</protein>
<dbReference type="InterPro" id="IPR050682">
    <property type="entry name" value="ModA/WtpA"/>
</dbReference>
<dbReference type="Pfam" id="PF13531">
    <property type="entry name" value="SBP_bac_11"/>
    <property type="match status" value="1"/>
</dbReference>
<dbReference type="KEGG" id="ddt:AAY81_02225"/>
<name>A0A172RWR1_9ACTN</name>
<dbReference type="GO" id="GO:0015689">
    <property type="term" value="P:molybdate ion transport"/>
    <property type="evidence" value="ECO:0007669"/>
    <property type="project" value="InterPro"/>
</dbReference>
<dbReference type="SUPFAM" id="SSF53850">
    <property type="entry name" value="Periplasmic binding protein-like II"/>
    <property type="match status" value="1"/>
</dbReference>
<evidence type="ECO:0000313" key="7">
    <source>
        <dbReference type="Proteomes" id="UP000182975"/>
    </source>
</evidence>
<dbReference type="RefSeq" id="WP_066660829.1">
    <property type="nucleotide sequence ID" value="NZ_CP011402.1"/>
</dbReference>
<keyword evidence="7" id="KW-1185">Reference proteome</keyword>
<dbReference type="Gene3D" id="3.40.190.10">
    <property type="entry name" value="Periplasmic binding protein-like II"/>
    <property type="match status" value="2"/>
</dbReference>
<evidence type="ECO:0000256" key="4">
    <source>
        <dbReference type="PIRSR" id="PIRSR004846-1"/>
    </source>
</evidence>
<feature type="signal peptide" evidence="5">
    <location>
        <begin position="1"/>
        <end position="23"/>
    </location>
</feature>
<dbReference type="PATRIC" id="fig|79604.3.peg.450"/>
<evidence type="ECO:0000313" key="6">
    <source>
        <dbReference type="EMBL" id="SEO83980.1"/>
    </source>
</evidence>
<feature type="binding site" evidence="4">
    <location>
        <position position="88"/>
    </location>
    <ligand>
        <name>molybdate</name>
        <dbReference type="ChEBI" id="CHEBI:36264"/>
    </ligand>
</feature>
<dbReference type="STRING" id="79604.AAY81_02225"/>
<evidence type="ECO:0000256" key="3">
    <source>
        <dbReference type="ARBA" id="ARBA00022729"/>
    </source>
</evidence>
<proteinExistence type="inferred from homology"/>
<dbReference type="PANTHER" id="PTHR30632">
    <property type="entry name" value="MOLYBDATE-BINDING PERIPLASMIC PROTEIN"/>
    <property type="match status" value="1"/>
</dbReference>
<reference evidence="7" key="1">
    <citation type="submission" date="2016-10" db="EMBL/GenBank/DDBJ databases">
        <authorList>
            <person name="Varghese N."/>
        </authorList>
    </citation>
    <scope>NUCLEOTIDE SEQUENCE [LARGE SCALE GENOMIC DNA]</scope>
    <source>
        <strain evidence="7">DSM 21843</strain>
    </source>
</reference>
<dbReference type="GO" id="GO:0030973">
    <property type="term" value="F:molybdate ion binding"/>
    <property type="evidence" value="ECO:0007669"/>
    <property type="project" value="TreeGrafter"/>
</dbReference>
<dbReference type="InterPro" id="IPR005950">
    <property type="entry name" value="ModA"/>
</dbReference>
<evidence type="ECO:0000256" key="5">
    <source>
        <dbReference type="SAM" id="SignalP"/>
    </source>
</evidence>
<evidence type="ECO:0000256" key="1">
    <source>
        <dbReference type="ARBA" id="ARBA00009175"/>
    </source>
</evidence>